<dbReference type="EMBL" id="AKWO02000021">
    <property type="protein sequence ID" value="EMG01574.1"/>
    <property type="molecule type" value="Genomic_DNA"/>
</dbReference>
<protein>
    <submittedName>
        <fullName evidence="1">Uncharacterized protein</fullName>
    </submittedName>
</protein>
<dbReference type="BioCyc" id="LBOR1193007:G11KN-4333-MONOMER"/>
<organism evidence="1 2">
    <name type="scientific">Leptospira borgpetersenii str. 200701203</name>
    <dbReference type="NCBI Taxonomy" id="1193007"/>
    <lineage>
        <taxon>Bacteria</taxon>
        <taxon>Pseudomonadati</taxon>
        <taxon>Spirochaetota</taxon>
        <taxon>Spirochaetia</taxon>
        <taxon>Leptospirales</taxon>
        <taxon>Leptospiraceae</taxon>
        <taxon>Leptospira</taxon>
    </lineage>
</organism>
<dbReference type="Proteomes" id="UP000011783">
    <property type="component" value="Unassembled WGS sequence"/>
</dbReference>
<evidence type="ECO:0000313" key="1">
    <source>
        <dbReference type="EMBL" id="EMG01574.1"/>
    </source>
</evidence>
<name>M3H3C1_LEPBO</name>
<sequence>MEYNTFGEAGLLSKGIQFLNLFSSLLQSIRKELTKNINIKKINI</sequence>
<proteinExistence type="predicted"/>
<comment type="caution">
    <text evidence="1">The sequence shown here is derived from an EMBL/GenBank/DDBJ whole genome shotgun (WGS) entry which is preliminary data.</text>
</comment>
<reference evidence="1 2" key="1">
    <citation type="submission" date="2013-01" db="EMBL/GenBank/DDBJ databases">
        <authorList>
            <person name="Harkins D.M."/>
            <person name="Durkin A.S."/>
            <person name="Brinkac L.M."/>
            <person name="Haft D.H."/>
            <person name="Selengut J.D."/>
            <person name="Sanka R."/>
            <person name="DePew J."/>
            <person name="Purushe J."/>
            <person name="Picardeau M."/>
            <person name="Werts C."/>
            <person name="Goarant C."/>
            <person name="Vinetz J.M."/>
            <person name="Sutton G.G."/>
            <person name="Nierman W.C."/>
            <person name="Fouts D.E."/>
        </authorList>
    </citation>
    <scope>NUCLEOTIDE SEQUENCE [LARGE SCALE GENOMIC DNA]</scope>
    <source>
        <strain evidence="1 2">200701203</strain>
    </source>
</reference>
<accession>M3H3C1</accession>
<evidence type="ECO:0000313" key="2">
    <source>
        <dbReference type="Proteomes" id="UP000011783"/>
    </source>
</evidence>
<dbReference type="AlphaFoldDB" id="M3H3C1"/>
<gene>
    <name evidence="1" type="ORF">LEP1GSC123_2214</name>
</gene>